<gene>
    <name evidence="2" type="ORF">SAMN05444002_3497</name>
</gene>
<dbReference type="EMBL" id="FSRL01000001">
    <property type="protein sequence ID" value="SIO20704.1"/>
    <property type="molecule type" value="Genomic_DNA"/>
</dbReference>
<proteinExistence type="predicted"/>
<keyword evidence="1" id="KW-0732">Signal</keyword>
<dbReference type="Proteomes" id="UP000184932">
    <property type="component" value="Unassembled WGS sequence"/>
</dbReference>
<evidence type="ECO:0000256" key="1">
    <source>
        <dbReference type="SAM" id="SignalP"/>
    </source>
</evidence>
<accession>A0A1N6HLH6</accession>
<organism evidence="2 3">
    <name type="scientific">Vannielia litorea</name>
    <dbReference type="NCBI Taxonomy" id="1217970"/>
    <lineage>
        <taxon>Bacteria</taxon>
        <taxon>Pseudomonadati</taxon>
        <taxon>Pseudomonadota</taxon>
        <taxon>Alphaproteobacteria</taxon>
        <taxon>Rhodobacterales</taxon>
        <taxon>Paracoccaceae</taxon>
        <taxon>Vannielia</taxon>
    </lineage>
</organism>
<keyword evidence="3" id="KW-1185">Reference proteome</keyword>
<name>A0A1N6HLH6_9RHOB</name>
<dbReference type="OrthoDB" id="195732at2"/>
<feature type="chain" id="PRO_5012862264" evidence="1">
    <location>
        <begin position="21"/>
        <end position="189"/>
    </location>
</feature>
<feature type="signal peptide" evidence="1">
    <location>
        <begin position="1"/>
        <end position="20"/>
    </location>
</feature>
<protein>
    <submittedName>
        <fullName evidence="2">Uncharacterized protein</fullName>
    </submittedName>
</protein>
<sequence length="189" mass="19512">MFKHTLLAAGFAALSLPVSAQDYHAAMTDYLSASIATWASDEVLVAAIKAANAERAALTQAGIDAMDQAWRSEADAGSGPTIDPVMQSAAADFLRHQVAASGGLISEVFIMDSHGLNVAASGVTSDMWQGDEDKHARTYAAGPGATFVDAIEFDESAQSYQGQVSMTISDPATGEAIGAITVGLDVESL</sequence>
<dbReference type="RefSeq" id="WP_074257395.1">
    <property type="nucleotide sequence ID" value="NZ_FSRL01000001.1"/>
</dbReference>
<reference evidence="3" key="1">
    <citation type="submission" date="2016-11" db="EMBL/GenBank/DDBJ databases">
        <authorList>
            <person name="Varghese N."/>
            <person name="Submissions S."/>
        </authorList>
    </citation>
    <scope>NUCLEOTIDE SEQUENCE [LARGE SCALE GENOMIC DNA]</scope>
    <source>
        <strain evidence="3">DSM 29440</strain>
    </source>
</reference>
<dbReference type="STRING" id="1217970.SAMN05444002_3497"/>
<dbReference type="AlphaFoldDB" id="A0A1N6HLH6"/>
<evidence type="ECO:0000313" key="3">
    <source>
        <dbReference type="Proteomes" id="UP000184932"/>
    </source>
</evidence>
<evidence type="ECO:0000313" key="2">
    <source>
        <dbReference type="EMBL" id="SIO20704.1"/>
    </source>
</evidence>